<dbReference type="SUPFAM" id="SSF55874">
    <property type="entry name" value="ATPase domain of HSP90 chaperone/DNA topoisomerase II/histidine kinase"/>
    <property type="match status" value="1"/>
</dbReference>
<dbReference type="Gene3D" id="1.10.287.130">
    <property type="match status" value="1"/>
</dbReference>
<evidence type="ECO:0000256" key="5">
    <source>
        <dbReference type="ARBA" id="ARBA00022777"/>
    </source>
</evidence>
<dbReference type="SMART" id="SM00448">
    <property type="entry name" value="REC"/>
    <property type="match status" value="1"/>
</dbReference>
<dbReference type="InterPro" id="IPR001789">
    <property type="entry name" value="Sig_transdc_resp-reg_receiver"/>
</dbReference>
<dbReference type="InterPro" id="IPR004358">
    <property type="entry name" value="Sig_transdc_His_kin-like_C"/>
</dbReference>
<dbReference type="AlphaFoldDB" id="A0AA88GAL8"/>
<keyword evidence="3 6" id="KW-0597">Phosphoprotein</keyword>
<dbReference type="InterPro" id="IPR036890">
    <property type="entry name" value="HATPase_C_sf"/>
</dbReference>
<dbReference type="InterPro" id="IPR003594">
    <property type="entry name" value="HATPase_dom"/>
</dbReference>
<dbReference type="GO" id="GO:0000155">
    <property type="term" value="F:phosphorelay sensor kinase activity"/>
    <property type="evidence" value="ECO:0007669"/>
    <property type="project" value="InterPro"/>
</dbReference>
<dbReference type="GO" id="GO:0009927">
    <property type="term" value="F:histidine phosphotransfer kinase activity"/>
    <property type="evidence" value="ECO:0007669"/>
    <property type="project" value="TreeGrafter"/>
</dbReference>
<dbReference type="PROSITE" id="PS50109">
    <property type="entry name" value="HIS_KIN"/>
    <property type="match status" value="1"/>
</dbReference>
<dbReference type="Gene3D" id="3.30.565.10">
    <property type="entry name" value="Histidine kinase-like ATPase, C-terminal domain"/>
    <property type="match status" value="1"/>
</dbReference>
<feature type="domain" description="Response regulatory" evidence="8">
    <location>
        <begin position="470"/>
        <end position="591"/>
    </location>
</feature>
<dbReference type="Pfam" id="PF00512">
    <property type="entry name" value="HisKA"/>
    <property type="match status" value="1"/>
</dbReference>
<feature type="domain" description="Histidine kinase" evidence="7">
    <location>
        <begin position="31"/>
        <end position="302"/>
    </location>
</feature>
<dbReference type="SUPFAM" id="SSF52172">
    <property type="entry name" value="CheY-like"/>
    <property type="match status" value="1"/>
</dbReference>
<dbReference type="PROSITE" id="PS50110">
    <property type="entry name" value="RESPONSE_REGULATORY"/>
    <property type="match status" value="1"/>
</dbReference>
<name>A0AA88GAL8_NAELO</name>
<evidence type="ECO:0000256" key="3">
    <source>
        <dbReference type="ARBA" id="ARBA00022553"/>
    </source>
</evidence>
<dbReference type="PRINTS" id="PR00344">
    <property type="entry name" value="BCTRLSENSOR"/>
</dbReference>
<keyword evidence="5" id="KW-0418">Kinase</keyword>
<dbReference type="SUPFAM" id="SSF47384">
    <property type="entry name" value="Homodimeric domain of signal transducing histidine kinase"/>
    <property type="match status" value="1"/>
</dbReference>
<feature type="modified residue" description="4-aspartylphosphate" evidence="6">
    <location>
        <position position="520"/>
    </location>
</feature>
<dbReference type="Gene3D" id="3.40.50.2300">
    <property type="match status" value="1"/>
</dbReference>
<dbReference type="InterPro" id="IPR036097">
    <property type="entry name" value="HisK_dim/P_sf"/>
</dbReference>
<dbReference type="PANTHER" id="PTHR43047:SF66">
    <property type="entry name" value="HISKA"/>
    <property type="match status" value="1"/>
</dbReference>
<dbReference type="SMART" id="SM00387">
    <property type="entry name" value="HATPase_c"/>
    <property type="match status" value="1"/>
</dbReference>
<evidence type="ECO:0000256" key="4">
    <source>
        <dbReference type="ARBA" id="ARBA00022679"/>
    </source>
</evidence>
<protein>
    <recommendedName>
        <fullName evidence="2">histidine kinase</fullName>
        <ecNumber evidence="2">2.7.13.3</ecNumber>
    </recommendedName>
</protein>
<dbReference type="InterPro" id="IPR003661">
    <property type="entry name" value="HisK_dim/P_dom"/>
</dbReference>
<keyword evidence="10" id="KW-1185">Reference proteome</keyword>
<organism evidence="9 10">
    <name type="scientific">Naegleria lovaniensis</name>
    <name type="common">Amoeba</name>
    <dbReference type="NCBI Taxonomy" id="51637"/>
    <lineage>
        <taxon>Eukaryota</taxon>
        <taxon>Discoba</taxon>
        <taxon>Heterolobosea</taxon>
        <taxon>Tetramitia</taxon>
        <taxon>Eutetramitia</taxon>
        <taxon>Vahlkampfiidae</taxon>
        <taxon>Naegleria</taxon>
    </lineage>
</organism>
<dbReference type="GO" id="GO:0005886">
    <property type="term" value="C:plasma membrane"/>
    <property type="evidence" value="ECO:0007669"/>
    <property type="project" value="TreeGrafter"/>
</dbReference>
<dbReference type="EC" id="2.7.13.3" evidence="2"/>
<evidence type="ECO:0000313" key="10">
    <source>
        <dbReference type="Proteomes" id="UP000816034"/>
    </source>
</evidence>
<sequence>MKKRYEEKHNTDMAIAREKLINNEKTQFIANLSHEARNSLQGIMATVEVLKHKFHDGVCMKSCEHCFKKDSAISELIGDIQSSASLLLHILSSSLQMSSLEMGKIKLKNEEFNILSLFESMTGVFSLEAQGKNLSLDSFFDASKVPLNLKGDSVRVSQILMNIISNAIKYTSQGFVRVNCTCVDEKELSELYNEIEEDKSYVKFECIDSGCGIAQDQIGKLFQPYHTIDPNMDVTHRFDFYFKTASNISSDNNAGSSLINTNRNGLGLNITKLLVEKMNGKIIVESVKGKGTTISVVIPLEIASNHVRSEDRSEGLTHKNVSQILEKPVQEGKKVMVYIIDEHKSFRDCLKAYLEIFKRVRSVKEFESVDKFLELFSETTKNFKDEMYIVFCHETEYEKISTALDGEHVNIILTVLRGSSRLFPMMNYLSKPILFGDLVAIFDDQEMVKQQNNIILEKRRSSLGELANKSVLLADDNAVNRKILVNMLKIIGFKDIDTANDGLDCFNKFKKKEYSLVLLDCFMPVMTGRESCEMIRNFDKQRENGEKRVPIFAITANTWETKEQLLSQGFDDVLYKPISVHDLRQRIHEAVT</sequence>
<gene>
    <name evidence="9" type="ORF">C9374_011089</name>
</gene>
<dbReference type="PANTHER" id="PTHR43047">
    <property type="entry name" value="TWO-COMPONENT HISTIDINE PROTEIN KINASE"/>
    <property type="match status" value="1"/>
</dbReference>
<reference evidence="9 10" key="1">
    <citation type="journal article" date="2018" name="BMC Genomics">
        <title>The genome of Naegleria lovaniensis, the basis for a comparative approach to unravel pathogenicity factors of the human pathogenic amoeba N. fowleri.</title>
        <authorList>
            <person name="Liechti N."/>
            <person name="Schurch N."/>
            <person name="Bruggmann R."/>
            <person name="Wittwer M."/>
        </authorList>
    </citation>
    <scope>NUCLEOTIDE SEQUENCE [LARGE SCALE GENOMIC DNA]</scope>
    <source>
        <strain evidence="9 10">ATCC 30569</strain>
    </source>
</reference>
<dbReference type="Pfam" id="PF02518">
    <property type="entry name" value="HATPase_c"/>
    <property type="match status" value="1"/>
</dbReference>
<dbReference type="EMBL" id="PYSW02000047">
    <property type="protein sequence ID" value="KAG2374252.1"/>
    <property type="molecule type" value="Genomic_DNA"/>
</dbReference>
<evidence type="ECO:0000259" key="8">
    <source>
        <dbReference type="PROSITE" id="PS50110"/>
    </source>
</evidence>
<proteinExistence type="predicted"/>
<evidence type="ECO:0000256" key="1">
    <source>
        <dbReference type="ARBA" id="ARBA00000085"/>
    </source>
</evidence>
<evidence type="ECO:0000256" key="2">
    <source>
        <dbReference type="ARBA" id="ARBA00012438"/>
    </source>
</evidence>
<dbReference type="CDD" id="cd00082">
    <property type="entry name" value="HisKA"/>
    <property type="match status" value="1"/>
</dbReference>
<dbReference type="RefSeq" id="XP_044543426.1">
    <property type="nucleotide sequence ID" value="XM_044686706.1"/>
</dbReference>
<dbReference type="Proteomes" id="UP000816034">
    <property type="component" value="Unassembled WGS sequence"/>
</dbReference>
<accession>A0AA88GAL8</accession>
<keyword evidence="4" id="KW-0808">Transferase</keyword>
<dbReference type="InterPro" id="IPR005467">
    <property type="entry name" value="His_kinase_dom"/>
</dbReference>
<dbReference type="InterPro" id="IPR011006">
    <property type="entry name" value="CheY-like_superfamily"/>
</dbReference>
<evidence type="ECO:0000313" key="9">
    <source>
        <dbReference type="EMBL" id="KAG2374252.1"/>
    </source>
</evidence>
<evidence type="ECO:0000259" key="7">
    <source>
        <dbReference type="PROSITE" id="PS50109"/>
    </source>
</evidence>
<dbReference type="GeneID" id="68103543"/>
<dbReference type="CDD" id="cd17546">
    <property type="entry name" value="REC_hyHK_CKI1_RcsC-like"/>
    <property type="match status" value="1"/>
</dbReference>
<evidence type="ECO:0000256" key="6">
    <source>
        <dbReference type="PROSITE-ProRule" id="PRU00169"/>
    </source>
</evidence>
<dbReference type="Pfam" id="PF00072">
    <property type="entry name" value="Response_reg"/>
    <property type="match status" value="1"/>
</dbReference>
<comment type="caution">
    <text evidence="9">The sequence shown here is derived from an EMBL/GenBank/DDBJ whole genome shotgun (WGS) entry which is preliminary data.</text>
</comment>
<comment type="catalytic activity">
    <reaction evidence="1">
        <text>ATP + protein L-histidine = ADP + protein N-phospho-L-histidine.</text>
        <dbReference type="EC" id="2.7.13.3"/>
    </reaction>
</comment>